<evidence type="ECO:0000259" key="5">
    <source>
        <dbReference type="Pfam" id="PF02350"/>
    </source>
</evidence>
<evidence type="ECO:0000313" key="7">
    <source>
        <dbReference type="Proteomes" id="UP000198778"/>
    </source>
</evidence>
<dbReference type="SUPFAM" id="SSF53756">
    <property type="entry name" value="UDP-Glycosyltransferase/glycogen phosphorylase"/>
    <property type="match status" value="1"/>
</dbReference>
<keyword evidence="1 4" id="KW-0413">Isomerase</keyword>
<dbReference type="GO" id="GO:0008761">
    <property type="term" value="F:UDP-N-acetylglucosamine 2-epimerase activity"/>
    <property type="evidence" value="ECO:0007669"/>
    <property type="project" value="UniProtKB-EC"/>
</dbReference>
<dbReference type="Proteomes" id="UP000198778">
    <property type="component" value="Unassembled WGS sequence"/>
</dbReference>
<evidence type="ECO:0000256" key="3">
    <source>
        <dbReference type="ARBA" id="ARBA00038858"/>
    </source>
</evidence>
<evidence type="ECO:0000256" key="2">
    <source>
        <dbReference type="ARBA" id="ARBA00038209"/>
    </source>
</evidence>
<dbReference type="Gene3D" id="3.40.50.2000">
    <property type="entry name" value="Glycogen Phosphorylase B"/>
    <property type="match status" value="2"/>
</dbReference>
<protein>
    <recommendedName>
        <fullName evidence="3">UDP-N-acetylglucosamine 2-epimerase (non-hydrolyzing)</fullName>
        <ecNumber evidence="3">5.1.3.14</ecNumber>
    </recommendedName>
</protein>
<dbReference type="InterPro" id="IPR003331">
    <property type="entry name" value="UDP_GlcNAc_Epimerase_2_dom"/>
</dbReference>
<organism evidence="6 7">
    <name type="scientific">Alkalicoccus daliensis</name>
    <dbReference type="NCBI Taxonomy" id="745820"/>
    <lineage>
        <taxon>Bacteria</taxon>
        <taxon>Bacillati</taxon>
        <taxon>Bacillota</taxon>
        <taxon>Bacilli</taxon>
        <taxon>Bacillales</taxon>
        <taxon>Bacillaceae</taxon>
        <taxon>Alkalicoccus</taxon>
    </lineage>
</organism>
<name>A0A1H0HX17_9BACI</name>
<gene>
    <name evidence="6" type="ORF">SAMN04488053_10980</name>
</gene>
<accession>A0A1H0HX17</accession>
<evidence type="ECO:0000256" key="4">
    <source>
        <dbReference type="RuleBase" id="RU003513"/>
    </source>
</evidence>
<keyword evidence="7" id="KW-1185">Reference proteome</keyword>
<dbReference type="CDD" id="cd03786">
    <property type="entry name" value="GTB_UDP-GlcNAc_2-Epimerase"/>
    <property type="match status" value="1"/>
</dbReference>
<sequence>MKVMTIFGTRPEGIKMAPVIQALNRDPFIESVALNTGQHKEMLDQVLELFQLVPDYNLHIMKNGQTVEELTSRLIQTVTPIIQKEAPDLVLVHGDTTTTLVGAYTAFLQKIPVGHVEAGLRTDNKYSPFPEEINRQLVDRLASYHFAATPSNKQNLIDEKINADHIIVTGNTVIDALLQITEQPHLFPAALKKIFKSEKKTILLTTHRRENLKDLQYVYRAINRIVKENKDVQVVFPVHKNPKIRATVRAEIGENENIHLIEPLDYQDFVHVMKQSYLVITDSGGIQEEAPGLGKPVLVARNTTERPEGVEAGTLKLVGTSEEKIYTECTRLLVNETAYKSMAAISNPFGNGEAAAHIVSCIKNNIFENISEGMLEETLERI</sequence>
<dbReference type="InterPro" id="IPR029767">
    <property type="entry name" value="WecB-like"/>
</dbReference>
<dbReference type="EMBL" id="FNIL01000009">
    <property type="protein sequence ID" value="SDO23697.1"/>
    <property type="molecule type" value="Genomic_DNA"/>
</dbReference>
<dbReference type="PANTHER" id="PTHR43174:SF2">
    <property type="entry name" value="UDP-N-ACETYLGLUCOSAMINE 2-EPIMERASE"/>
    <property type="match status" value="1"/>
</dbReference>
<proteinExistence type="inferred from homology"/>
<evidence type="ECO:0000313" key="6">
    <source>
        <dbReference type="EMBL" id="SDO23697.1"/>
    </source>
</evidence>
<dbReference type="Pfam" id="PF02350">
    <property type="entry name" value="Epimerase_2"/>
    <property type="match status" value="1"/>
</dbReference>
<dbReference type="RefSeq" id="WP_090843448.1">
    <property type="nucleotide sequence ID" value="NZ_FNIL01000009.1"/>
</dbReference>
<reference evidence="7" key="1">
    <citation type="submission" date="2016-10" db="EMBL/GenBank/DDBJ databases">
        <authorList>
            <person name="Varghese N."/>
            <person name="Submissions S."/>
        </authorList>
    </citation>
    <scope>NUCLEOTIDE SEQUENCE [LARGE SCALE GENOMIC DNA]</scope>
    <source>
        <strain evidence="7">CGMCC 1.10369</strain>
    </source>
</reference>
<dbReference type="STRING" id="745820.SAMN04488053_10980"/>
<feature type="domain" description="UDP-N-acetylglucosamine 2-epimerase" evidence="5">
    <location>
        <begin position="21"/>
        <end position="363"/>
    </location>
</feature>
<dbReference type="EC" id="5.1.3.14" evidence="3"/>
<dbReference type="PANTHER" id="PTHR43174">
    <property type="entry name" value="UDP-N-ACETYLGLUCOSAMINE 2-EPIMERASE"/>
    <property type="match status" value="1"/>
</dbReference>
<dbReference type="OrthoDB" id="9803238at2"/>
<dbReference type="NCBIfam" id="TIGR00236">
    <property type="entry name" value="wecB"/>
    <property type="match status" value="1"/>
</dbReference>
<evidence type="ECO:0000256" key="1">
    <source>
        <dbReference type="ARBA" id="ARBA00023235"/>
    </source>
</evidence>
<comment type="similarity">
    <text evidence="2 4">Belongs to the UDP-N-acetylglucosamine 2-epimerase family.</text>
</comment>
<dbReference type="AlphaFoldDB" id="A0A1H0HX17"/>